<evidence type="ECO:0000256" key="3">
    <source>
        <dbReference type="ARBA" id="ARBA00022982"/>
    </source>
</evidence>
<dbReference type="InterPro" id="IPR011990">
    <property type="entry name" value="TPR-like_helical_dom_sf"/>
</dbReference>
<gene>
    <name evidence="8" type="ORF">CLV39_0272</name>
</gene>
<dbReference type="InterPro" id="IPR005746">
    <property type="entry name" value="Thioredoxin"/>
</dbReference>
<sequence>MANIYDVTDENFEEIVIEKSYEKPVLVDFWAQWCGPCKALKPLLEKLASEYDYILAKINVDENPHIAQEFGVQGIPDVKLFKDGKVIDQFVGAYPEPKLRDFLEKHIKSKVQQKLDEAKILILDGKVKEAEELFKQLLKDYPENKALVIEAAKFFINEGKIDEALKILDTIKEYHKEYYIQAQALKEIAKLKEACDNLKEETQLDKLYKKAACETVNGNYEEALKHFLQIVQLDKNYKDEAGRKGMITIFNILGERHPLTKEYRKKLAMALY</sequence>
<dbReference type="Pfam" id="PF00085">
    <property type="entry name" value="Thioredoxin"/>
    <property type="match status" value="1"/>
</dbReference>
<dbReference type="PRINTS" id="PR00421">
    <property type="entry name" value="THIOREDOXIN"/>
</dbReference>
<dbReference type="GO" id="GO:0005737">
    <property type="term" value="C:cytoplasm"/>
    <property type="evidence" value="ECO:0007669"/>
    <property type="project" value="TreeGrafter"/>
</dbReference>
<dbReference type="EMBL" id="REFO01000010">
    <property type="protein sequence ID" value="RMA97652.1"/>
    <property type="molecule type" value="Genomic_DNA"/>
</dbReference>
<keyword evidence="9" id="KW-1185">Reference proteome</keyword>
<dbReference type="Gene3D" id="1.25.40.10">
    <property type="entry name" value="Tetratricopeptide repeat domain"/>
    <property type="match status" value="2"/>
</dbReference>
<evidence type="ECO:0000256" key="1">
    <source>
        <dbReference type="ARBA" id="ARBA00008987"/>
    </source>
</evidence>
<dbReference type="InterPro" id="IPR013766">
    <property type="entry name" value="Thioredoxin_domain"/>
</dbReference>
<comment type="similarity">
    <text evidence="1">Belongs to the thioredoxin family.</text>
</comment>
<dbReference type="Pfam" id="PF14561">
    <property type="entry name" value="TPR_20"/>
    <property type="match status" value="1"/>
</dbReference>
<feature type="domain" description="Thioredoxin" evidence="7">
    <location>
        <begin position="1"/>
        <end position="108"/>
    </location>
</feature>
<comment type="caution">
    <text evidence="8">The sequence shown here is derived from an EMBL/GenBank/DDBJ whole genome shotgun (WGS) entry which is preliminary data.</text>
</comment>
<keyword evidence="2" id="KW-0813">Transport</keyword>
<dbReference type="SUPFAM" id="SSF48452">
    <property type="entry name" value="TPR-like"/>
    <property type="match status" value="1"/>
</dbReference>
<keyword evidence="5" id="KW-0676">Redox-active center</keyword>
<dbReference type="NCBIfam" id="TIGR01068">
    <property type="entry name" value="thioredoxin"/>
    <property type="match status" value="1"/>
</dbReference>
<dbReference type="FunFam" id="3.40.30.10:FF:000001">
    <property type="entry name" value="Thioredoxin"/>
    <property type="match status" value="1"/>
</dbReference>
<dbReference type="PROSITE" id="PS51352">
    <property type="entry name" value="THIOREDOXIN_2"/>
    <property type="match status" value="1"/>
</dbReference>
<dbReference type="InterPro" id="IPR036249">
    <property type="entry name" value="Thioredoxin-like_sf"/>
</dbReference>
<dbReference type="CDD" id="cd02956">
    <property type="entry name" value="ybbN"/>
    <property type="match status" value="1"/>
</dbReference>
<dbReference type="InterPro" id="IPR019734">
    <property type="entry name" value="TPR_rpt"/>
</dbReference>
<dbReference type="InterPro" id="IPR017937">
    <property type="entry name" value="Thioredoxin_CS"/>
</dbReference>
<organism evidence="8 9">
    <name type="scientific">Hydrogenothermus marinus</name>
    <dbReference type="NCBI Taxonomy" id="133270"/>
    <lineage>
        <taxon>Bacteria</taxon>
        <taxon>Pseudomonadati</taxon>
        <taxon>Aquificota</taxon>
        <taxon>Aquificia</taxon>
        <taxon>Aquificales</taxon>
        <taxon>Hydrogenothermaceae</taxon>
        <taxon>Hydrogenothermus</taxon>
    </lineage>
</organism>
<dbReference type="GO" id="GO:0015035">
    <property type="term" value="F:protein-disulfide reductase activity"/>
    <property type="evidence" value="ECO:0007669"/>
    <property type="project" value="UniProtKB-UniRule"/>
</dbReference>
<dbReference type="Proteomes" id="UP000280842">
    <property type="component" value="Unassembled WGS sequence"/>
</dbReference>
<evidence type="ECO:0000313" key="9">
    <source>
        <dbReference type="Proteomes" id="UP000280842"/>
    </source>
</evidence>
<accession>A0A3M0C3W5</accession>
<dbReference type="RefSeq" id="WP_245960269.1">
    <property type="nucleotide sequence ID" value="NZ_REFO01000010.1"/>
</dbReference>
<dbReference type="Pfam" id="PF13174">
    <property type="entry name" value="TPR_6"/>
    <property type="match status" value="1"/>
</dbReference>
<evidence type="ECO:0000313" key="8">
    <source>
        <dbReference type="EMBL" id="RMA97652.1"/>
    </source>
</evidence>
<dbReference type="GO" id="GO:0006950">
    <property type="term" value="P:response to stress"/>
    <property type="evidence" value="ECO:0007669"/>
    <property type="project" value="UniProtKB-ARBA"/>
</dbReference>
<evidence type="ECO:0000256" key="4">
    <source>
        <dbReference type="ARBA" id="ARBA00023157"/>
    </source>
</evidence>
<name>A0A3M0C3W5_9AQUI</name>
<proteinExistence type="inferred from homology"/>
<dbReference type="PANTHER" id="PTHR45663:SF11">
    <property type="entry name" value="GEO12009P1"/>
    <property type="match status" value="1"/>
</dbReference>
<dbReference type="PANTHER" id="PTHR45663">
    <property type="entry name" value="GEO12009P1"/>
    <property type="match status" value="1"/>
</dbReference>
<keyword evidence="4" id="KW-1015">Disulfide bond</keyword>
<evidence type="ECO:0000256" key="6">
    <source>
        <dbReference type="NCBIfam" id="TIGR01068"/>
    </source>
</evidence>
<reference evidence="8 9" key="1">
    <citation type="submission" date="2018-10" db="EMBL/GenBank/DDBJ databases">
        <title>Genomic Encyclopedia of Archaeal and Bacterial Type Strains, Phase II (KMG-II): from individual species to whole genera.</title>
        <authorList>
            <person name="Goeker M."/>
        </authorList>
    </citation>
    <scope>NUCLEOTIDE SEQUENCE [LARGE SCALE GENOMIC DNA]</scope>
    <source>
        <strain evidence="8 9">VM1</strain>
    </source>
</reference>
<dbReference type="SUPFAM" id="SSF52833">
    <property type="entry name" value="Thioredoxin-like"/>
    <property type="match status" value="1"/>
</dbReference>
<dbReference type="Gene3D" id="3.40.30.10">
    <property type="entry name" value="Glutaredoxin"/>
    <property type="match status" value="1"/>
</dbReference>
<keyword evidence="3" id="KW-0249">Electron transport</keyword>
<dbReference type="PROSITE" id="PS00194">
    <property type="entry name" value="THIOREDOXIN_1"/>
    <property type="match status" value="1"/>
</dbReference>
<protein>
    <recommendedName>
        <fullName evidence="6">Thioredoxin</fullName>
    </recommendedName>
</protein>
<evidence type="ECO:0000256" key="5">
    <source>
        <dbReference type="ARBA" id="ARBA00023284"/>
    </source>
</evidence>
<evidence type="ECO:0000256" key="2">
    <source>
        <dbReference type="ARBA" id="ARBA00022448"/>
    </source>
</evidence>
<evidence type="ECO:0000259" key="7">
    <source>
        <dbReference type="PROSITE" id="PS51352"/>
    </source>
</evidence>
<dbReference type="AlphaFoldDB" id="A0A3M0C3W5"/>